<proteinExistence type="predicted"/>
<dbReference type="PANTHER" id="PTHR12526:SF630">
    <property type="entry name" value="GLYCOSYLTRANSFERASE"/>
    <property type="match status" value="1"/>
</dbReference>
<dbReference type="Pfam" id="PF13579">
    <property type="entry name" value="Glyco_trans_4_4"/>
    <property type="match status" value="1"/>
</dbReference>
<reference evidence="3" key="1">
    <citation type="submission" date="2020-05" db="EMBL/GenBank/DDBJ databases">
        <authorList>
            <person name="Chiriac C."/>
            <person name="Salcher M."/>
            <person name="Ghai R."/>
            <person name="Kavagutti S V."/>
        </authorList>
    </citation>
    <scope>NUCLEOTIDE SEQUENCE</scope>
</reference>
<dbReference type="PANTHER" id="PTHR12526">
    <property type="entry name" value="GLYCOSYLTRANSFERASE"/>
    <property type="match status" value="1"/>
</dbReference>
<evidence type="ECO:0000313" key="3">
    <source>
        <dbReference type="EMBL" id="CAB4843539.1"/>
    </source>
</evidence>
<dbReference type="InterPro" id="IPR001296">
    <property type="entry name" value="Glyco_trans_1"/>
</dbReference>
<gene>
    <name evidence="3" type="ORF">UFOPK3243_00817</name>
</gene>
<evidence type="ECO:0000259" key="1">
    <source>
        <dbReference type="Pfam" id="PF00534"/>
    </source>
</evidence>
<dbReference type="GO" id="GO:0016757">
    <property type="term" value="F:glycosyltransferase activity"/>
    <property type="evidence" value="ECO:0007669"/>
    <property type="project" value="InterPro"/>
</dbReference>
<sequence length="379" mass="41560">MANRIKVMQIIARMNVGGPAVIVAELMRGLDSSHFEQRLITGYCDETEADYLDDVATDIKASRIAGLGRSISPIADLKAFFGLVRTIREFNPDVIHTHTAKAGVLGRLASIIAGRGAVRIHTFHGHLLHGYFSSWKTHLVVAIEKSLAKRTHYLIAIGTEVERELLAAGIGQPDQYRIFFPGLPEPQVANKSDLRRELELDPAKIYCTFVGRLTQIKRPDRLLDVAAAMVAREVPIHFLIAGEGELFQSCKERAKVENLPITFLGWRKDIANLFSASDIAILTSDNEGIPLTLIQAAQAGLPIIAPAVGSISDIVKNDVTGYLTTPQPGAIASALSAVATDSGLRTRLGEAGRERAHMYFSLERMLRDHTEIYNLAHKK</sequence>
<dbReference type="AlphaFoldDB" id="A0A6J7BHP0"/>
<dbReference type="Gene3D" id="3.40.50.2000">
    <property type="entry name" value="Glycogen Phosphorylase B"/>
    <property type="match status" value="2"/>
</dbReference>
<feature type="domain" description="Glycosyl transferase family 1" evidence="1">
    <location>
        <begin position="192"/>
        <end position="355"/>
    </location>
</feature>
<dbReference type="SUPFAM" id="SSF53756">
    <property type="entry name" value="UDP-Glycosyltransferase/glycogen phosphorylase"/>
    <property type="match status" value="1"/>
</dbReference>
<dbReference type="Pfam" id="PF00534">
    <property type="entry name" value="Glycos_transf_1"/>
    <property type="match status" value="1"/>
</dbReference>
<dbReference type="EMBL" id="CAFAZZ010000079">
    <property type="protein sequence ID" value="CAB4843539.1"/>
    <property type="molecule type" value="Genomic_DNA"/>
</dbReference>
<dbReference type="InterPro" id="IPR028098">
    <property type="entry name" value="Glyco_trans_4-like_N"/>
</dbReference>
<protein>
    <submittedName>
        <fullName evidence="3">Unannotated protein</fullName>
    </submittedName>
</protein>
<feature type="domain" description="Glycosyltransferase subfamily 4-like N-terminal" evidence="2">
    <location>
        <begin position="17"/>
        <end position="177"/>
    </location>
</feature>
<evidence type="ECO:0000259" key="2">
    <source>
        <dbReference type="Pfam" id="PF13579"/>
    </source>
</evidence>
<accession>A0A6J7BHP0</accession>
<organism evidence="3">
    <name type="scientific">freshwater metagenome</name>
    <dbReference type="NCBI Taxonomy" id="449393"/>
    <lineage>
        <taxon>unclassified sequences</taxon>
        <taxon>metagenomes</taxon>
        <taxon>ecological metagenomes</taxon>
    </lineage>
</organism>
<name>A0A6J7BHP0_9ZZZZ</name>